<sequence length="154" mass="17400">MPPTCPPSNPTQQRTKSACQLYCRYCDNNVCTRGMRALLLADNRIELFSTDMPPMVKIQLVGTDYTTRSCRCKIRNVACLGCGNEIGYHITQPCNECLKACNNGHFWMFLTESVYPMEIRDSVYNTALPLPSFQAELEAEEISNAIKCRDAVCR</sequence>
<name>A0A9W8L0M0_9FUNG</name>
<proteinExistence type="inferred from homology"/>
<evidence type="ECO:0008006" key="4">
    <source>
        <dbReference type="Google" id="ProtNLM"/>
    </source>
</evidence>
<dbReference type="PANTHER" id="PTHR31841:SF1">
    <property type="entry name" value="PROTEIN FAM72A-RELATED"/>
    <property type="match status" value="1"/>
</dbReference>
<dbReference type="EMBL" id="JANBTW010000002">
    <property type="protein sequence ID" value="KAJ2680901.1"/>
    <property type="molecule type" value="Genomic_DNA"/>
</dbReference>
<comment type="caution">
    <text evidence="2">The sequence shown here is derived from an EMBL/GenBank/DDBJ whole genome shotgun (WGS) entry which is preliminary data.</text>
</comment>
<dbReference type="OrthoDB" id="2526683at2759"/>
<accession>A0A9W8L0M0</accession>
<dbReference type="Proteomes" id="UP001151518">
    <property type="component" value="Unassembled WGS sequence"/>
</dbReference>
<comment type="similarity">
    <text evidence="1">Belongs to the FAM72 family.</text>
</comment>
<evidence type="ECO:0000256" key="1">
    <source>
        <dbReference type="ARBA" id="ARBA00006888"/>
    </source>
</evidence>
<gene>
    <name evidence="2" type="ORF">GGI25_000205</name>
</gene>
<organism evidence="2 3">
    <name type="scientific">Coemansia spiralis</name>
    <dbReference type="NCBI Taxonomy" id="417178"/>
    <lineage>
        <taxon>Eukaryota</taxon>
        <taxon>Fungi</taxon>
        <taxon>Fungi incertae sedis</taxon>
        <taxon>Zoopagomycota</taxon>
        <taxon>Kickxellomycotina</taxon>
        <taxon>Kickxellomycetes</taxon>
        <taxon>Kickxellales</taxon>
        <taxon>Kickxellaceae</taxon>
        <taxon>Coemansia</taxon>
    </lineage>
</organism>
<reference evidence="2" key="1">
    <citation type="submission" date="2022-07" db="EMBL/GenBank/DDBJ databases">
        <title>Phylogenomic reconstructions and comparative analyses of Kickxellomycotina fungi.</title>
        <authorList>
            <person name="Reynolds N.K."/>
            <person name="Stajich J.E."/>
            <person name="Barry K."/>
            <person name="Grigoriev I.V."/>
            <person name="Crous P."/>
            <person name="Smith M.E."/>
        </authorList>
    </citation>
    <scope>NUCLEOTIDE SEQUENCE</scope>
    <source>
        <strain evidence="2">NRRL 3115</strain>
    </source>
</reference>
<dbReference type="PANTHER" id="PTHR31841">
    <property type="entry name" value="PROTEIN FAM72A-RELATED"/>
    <property type="match status" value="1"/>
</dbReference>
<dbReference type="InterPro" id="IPR026768">
    <property type="entry name" value="YPEH2ZP"/>
</dbReference>
<dbReference type="GO" id="GO:0005829">
    <property type="term" value="C:cytosol"/>
    <property type="evidence" value="ECO:0007669"/>
    <property type="project" value="UniProtKB-ARBA"/>
</dbReference>
<evidence type="ECO:0000313" key="2">
    <source>
        <dbReference type="EMBL" id="KAJ2680901.1"/>
    </source>
</evidence>
<dbReference type="Pfam" id="PF14976">
    <property type="entry name" value="YPEH2ZP"/>
    <property type="match status" value="1"/>
</dbReference>
<dbReference type="AlphaFoldDB" id="A0A9W8L0M0"/>
<evidence type="ECO:0000313" key="3">
    <source>
        <dbReference type="Proteomes" id="UP001151518"/>
    </source>
</evidence>
<protein>
    <recommendedName>
        <fullName evidence="4">Protein FAM72A</fullName>
    </recommendedName>
</protein>